<gene>
    <name evidence="2" type="ORF">BP5553_01213</name>
</gene>
<dbReference type="EMBL" id="NPIC01000001">
    <property type="protein sequence ID" value="RDL41234.1"/>
    <property type="molecule type" value="Genomic_DNA"/>
</dbReference>
<evidence type="ECO:0000313" key="3">
    <source>
        <dbReference type="Proteomes" id="UP000254866"/>
    </source>
</evidence>
<dbReference type="STRING" id="2656787.A0A370U0E6"/>
<dbReference type="Gene3D" id="3.40.50.1820">
    <property type="entry name" value="alpha/beta hydrolase"/>
    <property type="match status" value="1"/>
</dbReference>
<evidence type="ECO:0000313" key="2">
    <source>
        <dbReference type="EMBL" id="RDL41234.1"/>
    </source>
</evidence>
<dbReference type="PANTHER" id="PTHR23024:SF24">
    <property type="entry name" value="ALPHA_BETA HYDROLASE FOLD-3 DOMAIN-CONTAINING PROTEIN"/>
    <property type="match status" value="1"/>
</dbReference>
<dbReference type="InterPro" id="IPR050466">
    <property type="entry name" value="Carboxylest/Gibb_receptor"/>
</dbReference>
<keyword evidence="3" id="KW-1185">Reference proteome</keyword>
<name>A0A370U0E6_9HELO</name>
<dbReference type="SUPFAM" id="SSF53474">
    <property type="entry name" value="alpha/beta-Hydrolases"/>
    <property type="match status" value="1"/>
</dbReference>
<dbReference type="AlphaFoldDB" id="A0A370U0E6"/>
<sequence>MASLESGSASYLSSLPPATTQIIYGLKLWSLKLLSSFGLASVRLFTTTPLPLRPSIIKEYPCRPGLANRIFVPRSHRPGELLPLYLDLHGGGFALLDAQYDDEFCAVLANKFNILVASIEYRKSPTSKFPEPTYDVVAISNAIIEDEALPIDKSRVVLGGFSAGGNLCLSAAQVPELKSKINGVIPWYPLTDFTLSPAEKQSSRPYRNAKDMDDFKDWGPIWEWAYVRPGQNLGDPLLSVRYATKDKLPKWVYMVGAEYDMLANEGRDLMVDLAGLTEVGKEKEFYGFEKDTYKWTLARGVRHGFTHDMMDNPGAEVVVVNQKRVKELVDDLGSWLFKGPFAA</sequence>
<proteinExistence type="predicted"/>
<comment type="caution">
    <text evidence="2">The sequence shown here is derived from an EMBL/GenBank/DDBJ whole genome shotgun (WGS) entry which is preliminary data.</text>
</comment>
<dbReference type="GO" id="GO:0016787">
    <property type="term" value="F:hydrolase activity"/>
    <property type="evidence" value="ECO:0007669"/>
    <property type="project" value="InterPro"/>
</dbReference>
<organism evidence="2 3">
    <name type="scientific">Venustampulla echinocandica</name>
    <dbReference type="NCBI Taxonomy" id="2656787"/>
    <lineage>
        <taxon>Eukaryota</taxon>
        <taxon>Fungi</taxon>
        <taxon>Dikarya</taxon>
        <taxon>Ascomycota</taxon>
        <taxon>Pezizomycotina</taxon>
        <taxon>Leotiomycetes</taxon>
        <taxon>Helotiales</taxon>
        <taxon>Pleuroascaceae</taxon>
        <taxon>Venustampulla</taxon>
    </lineage>
</organism>
<protein>
    <recommendedName>
        <fullName evidence="1">Alpha/beta hydrolase fold-3 domain-containing protein</fullName>
    </recommendedName>
</protein>
<accession>A0A370U0E6</accession>
<dbReference type="Proteomes" id="UP000254866">
    <property type="component" value="Unassembled WGS sequence"/>
</dbReference>
<dbReference type="Pfam" id="PF07859">
    <property type="entry name" value="Abhydrolase_3"/>
    <property type="match status" value="1"/>
</dbReference>
<dbReference type="RefSeq" id="XP_031873890.1">
    <property type="nucleotide sequence ID" value="XM_032009836.1"/>
</dbReference>
<dbReference type="PANTHER" id="PTHR23024">
    <property type="entry name" value="ARYLACETAMIDE DEACETYLASE"/>
    <property type="match status" value="1"/>
</dbReference>
<feature type="domain" description="Alpha/beta hydrolase fold-3" evidence="1">
    <location>
        <begin position="86"/>
        <end position="285"/>
    </location>
</feature>
<reference evidence="2 3" key="1">
    <citation type="journal article" date="2018" name="IMA Fungus">
        <title>IMA Genome-F 9: Draft genome sequence of Annulohypoxylon stygium, Aspergillus mulundensis, Berkeleyomyces basicola (syn. Thielaviopsis basicola), Ceratocystis smalleyi, two Cercospora beticola strains, Coleophoma cylindrospora, Fusarium fracticaudum, Phialophora cf. hyalina, and Morchella septimelata.</title>
        <authorList>
            <person name="Wingfield B.D."/>
            <person name="Bills G.F."/>
            <person name="Dong Y."/>
            <person name="Huang W."/>
            <person name="Nel W.J."/>
            <person name="Swalarsk-Parry B.S."/>
            <person name="Vaghefi N."/>
            <person name="Wilken P.M."/>
            <person name="An Z."/>
            <person name="de Beer Z.W."/>
            <person name="De Vos L."/>
            <person name="Chen L."/>
            <person name="Duong T.A."/>
            <person name="Gao Y."/>
            <person name="Hammerbacher A."/>
            <person name="Kikkert J.R."/>
            <person name="Li Y."/>
            <person name="Li H."/>
            <person name="Li K."/>
            <person name="Li Q."/>
            <person name="Liu X."/>
            <person name="Ma X."/>
            <person name="Naidoo K."/>
            <person name="Pethybridge S.J."/>
            <person name="Sun J."/>
            <person name="Steenkamp E.T."/>
            <person name="van der Nest M.A."/>
            <person name="van Wyk S."/>
            <person name="Wingfield M.J."/>
            <person name="Xiong C."/>
            <person name="Yue Q."/>
            <person name="Zhang X."/>
        </authorList>
    </citation>
    <scope>NUCLEOTIDE SEQUENCE [LARGE SCALE GENOMIC DNA]</scope>
    <source>
        <strain evidence="2 3">BP 5553</strain>
    </source>
</reference>
<evidence type="ECO:0000259" key="1">
    <source>
        <dbReference type="Pfam" id="PF07859"/>
    </source>
</evidence>
<dbReference type="InterPro" id="IPR013094">
    <property type="entry name" value="AB_hydrolase_3"/>
</dbReference>
<dbReference type="GeneID" id="43594062"/>
<dbReference type="OrthoDB" id="408631at2759"/>
<dbReference type="InterPro" id="IPR029058">
    <property type="entry name" value="AB_hydrolase_fold"/>
</dbReference>